<dbReference type="InterPro" id="IPR011990">
    <property type="entry name" value="TPR-like_helical_dom_sf"/>
</dbReference>
<organism evidence="9 10">
    <name type="scientific">Paractinoplanes globisporus</name>
    <dbReference type="NCBI Taxonomy" id="113565"/>
    <lineage>
        <taxon>Bacteria</taxon>
        <taxon>Bacillati</taxon>
        <taxon>Actinomycetota</taxon>
        <taxon>Actinomycetes</taxon>
        <taxon>Micromonosporales</taxon>
        <taxon>Micromonosporaceae</taxon>
        <taxon>Paractinoplanes</taxon>
    </lineage>
</organism>
<evidence type="ECO:0000256" key="3">
    <source>
        <dbReference type="ARBA" id="ARBA00023125"/>
    </source>
</evidence>
<evidence type="ECO:0000256" key="6">
    <source>
        <dbReference type="PROSITE-ProRule" id="PRU01091"/>
    </source>
</evidence>
<feature type="DNA-binding region" description="OmpR/PhoB-type" evidence="6">
    <location>
        <begin position="1"/>
        <end position="92"/>
    </location>
</feature>
<proteinExistence type="inferred from homology"/>
<protein>
    <submittedName>
        <fullName evidence="9">BTAD domain-containing putative transcriptional regulator</fullName>
    </submittedName>
</protein>
<keyword evidence="5" id="KW-0802">TPR repeat</keyword>
<feature type="domain" description="OmpR/PhoB-type" evidence="8">
    <location>
        <begin position="1"/>
        <end position="92"/>
    </location>
</feature>
<dbReference type="SMART" id="SM00862">
    <property type="entry name" value="Trans_reg_C"/>
    <property type="match status" value="1"/>
</dbReference>
<dbReference type="SUPFAM" id="SSF48452">
    <property type="entry name" value="TPR-like"/>
    <property type="match status" value="3"/>
</dbReference>
<dbReference type="InterPro" id="IPR016032">
    <property type="entry name" value="Sig_transdc_resp-reg_C-effctor"/>
</dbReference>
<dbReference type="InterPro" id="IPR005158">
    <property type="entry name" value="BTAD"/>
</dbReference>
<dbReference type="Proteomes" id="UP001602245">
    <property type="component" value="Unassembled WGS sequence"/>
</dbReference>
<dbReference type="PROSITE" id="PS50005">
    <property type="entry name" value="TPR"/>
    <property type="match status" value="2"/>
</dbReference>
<dbReference type="Gene3D" id="1.25.40.10">
    <property type="entry name" value="Tetratricopeptide repeat domain"/>
    <property type="match status" value="2"/>
</dbReference>
<feature type="region of interest" description="Disordered" evidence="7">
    <location>
        <begin position="246"/>
        <end position="270"/>
    </location>
</feature>
<dbReference type="SMART" id="SM01043">
    <property type="entry name" value="BTAD"/>
    <property type="match status" value="1"/>
</dbReference>
<dbReference type="SUPFAM" id="SSF46894">
    <property type="entry name" value="C-terminal effector domain of the bipartite response regulators"/>
    <property type="match status" value="1"/>
</dbReference>
<evidence type="ECO:0000256" key="7">
    <source>
        <dbReference type="SAM" id="MobiDB-lite"/>
    </source>
</evidence>
<evidence type="ECO:0000256" key="1">
    <source>
        <dbReference type="ARBA" id="ARBA00005820"/>
    </source>
</evidence>
<dbReference type="SUPFAM" id="SSF52540">
    <property type="entry name" value="P-loop containing nucleoside triphosphate hydrolases"/>
    <property type="match status" value="1"/>
</dbReference>
<dbReference type="Pfam" id="PF00486">
    <property type="entry name" value="Trans_reg_C"/>
    <property type="match status" value="1"/>
</dbReference>
<gene>
    <name evidence="9" type="ORF">ACFY35_50435</name>
</gene>
<dbReference type="RefSeq" id="WP_020516764.1">
    <property type="nucleotide sequence ID" value="NZ_JBIAZU010000013.1"/>
</dbReference>
<evidence type="ECO:0000313" key="9">
    <source>
        <dbReference type="EMBL" id="MFF5297703.1"/>
    </source>
</evidence>
<dbReference type="Pfam" id="PF13424">
    <property type="entry name" value="TPR_12"/>
    <property type="match status" value="2"/>
</dbReference>
<reference evidence="9 10" key="1">
    <citation type="submission" date="2024-10" db="EMBL/GenBank/DDBJ databases">
        <title>The Natural Products Discovery Center: Release of the First 8490 Sequenced Strains for Exploring Actinobacteria Biosynthetic Diversity.</title>
        <authorList>
            <person name="Kalkreuter E."/>
            <person name="Kautsar S.A."/>
            <person name="Yang D."/>
            <person name="Bader C.D."/>
            <person name="Teijaro C.N."/>
            <person name="Fluegel L."/>
            <person name="Davis C.M."/>
            <person name="Simpson J.R."/>
            <person name="Lauterbach L."/>
            <person name="Steele A.D."/>
            <person name="Gui C."/>
            <person name="Meng S."/>
            <person name="Li G."/>
            <person name="Viehrig K."/>
            <person name="Ye F."/>
            <person name="Su P."/>
            <person name="Kiefer A.F."/>
            <person name="Nichols A."/>
            <person name="Cepeda A.J."/>
            <person name="Yan W."/>
            <person name="Fan B."/>
            <person name="Jiang Y."/>
            <person name="Adhikari A."/>
            <person name="Zheng C.-J."/>
            <person name="Schuster L."/>
            <person name="Cowan T.M."/>
            <person name="Smanski M.J."/>
            <person name="Chevrette M.G."/>
            <person name="De Carvalho L.P.S."/>
            <person name="Shen B."/>
        </authorList>
    </citation>
    <scope>NUCLEOTIDE SEQUENCE [LARGE SCALE GENOMIC DNA]</scope>
    <source>
        <strain evidence="9 10">NPDC000087</strain>
    </source>
</reference>
<comment type="caution">
    <text evidence="9">The sequence shown here is derived from an EMBL/GenBank/DDBJ whole genome shotgun (WGS) entry which is preliminary data.</text>
</comment>
<dbReference type="InterPro" id="IPR001867">
    <property type="entry name" value="OmpR/PhoB-type_DNA-bd"/>
</dbReference>
<comment type="similarity">
    <text evidence="1">Belongs to the AfsR/DnrI/RedD regulatory family.</text>
</comment>
<dbReference type="PROSITE" id="PS51755">
    <property type="entry name" value="OMPR_PHOB"/>
    <property type="match status" value="1"/>
</dbReference>
<evidence type="ECO:0000256" key="5">
    <source>
        <dbReference type="PROSITE-ProRule" id="PRU00339"/>
    </source>
</evidence>
<evidence type="ECO:0000256" key="4">
    <source>
        <dbReference type="ARBA" id="ARBA00023163"/>
    </source>
</evidence>
<feature type="repeat" description="TPR" evidence="5">
    <location>
        <begin position="839"/>
        <end position="872"/>
    </location>
</feature>
<dbReference type="Gene3D" id="3.40.50.300">
    <property type="entry name" value="P-loop containing nucleotide triphosphate hydrolases"/>
    <property type="match status" value="1"/>
</dbReference>
<evidence type="ECO:0000256" key="2">
    <source>
        <dbReference type="ARBA" id="ARBA00023015"/>
    </source>
</evidence>
<dbReference type="Gene3D" id="1.10.10.10">
    <property type="entry name" value="Winged helix-like DNA-binding domain superfamily/Winged helix DNA-binding domain"/>
    <property type="match status" value="1"/>
</dbReference>
<dbReference type="InterPro" id="IPR027417">
    <property type="entry name" value="P-loop_NTPase"/>
</dbReference>
<dbReference type="PRINTS" id="PR00364">
    <property type="entry name" value="DISEASERSIST"/>
</dbReference>
<dbReference type="PANTHER" id="PTHR35807">
    <property type="entry name" value="TRANSCRIPTIONAL REGULATOR REDD-RELATED"/>
    <property type="match status" value="1"/>
</dbReference>
<dbReference type="Pfam" id="PF03704">
    <property type="entry name" value="BTAD"/>
    <property type="match status" value="1"/>
</dbReference>
<dbReference type="InterPro" id="IPR036388">
    <property type="entry name" value="WH-like_DNA-bd_sf"/>
</dbReference>
<name>A0ABW6WWP3_9ACTN</name>
<dbReference type="EMBL" id="JBIAZU010000013">
    <property type="protein sequence ID" value="MFF5297703.1"/>
    <property type="molecule type" value="Genomic_DNA"/>
</dbReference>
<keyword evidence="3 6" id="KW-0238">DNA-binding</keyword>
<keyword evidence="10" id="KW-1185">Reference proteome</keyword>
<evidence type="ECO:0000313" key="10">
    <source>
        <dbReference type="Proteomes" id="UP001602245"/>
    </source>
</evidence>
<accession>A0ABW6WWP3</accession>
<feature type="compositionally biased region" description="Pro residues" evidence="7">
    <location>
        <begin position="246"/>
        <end position="259"/>
    </location>
</feature>
<dbReference type="PANTHER" id="PTHR35807:SF1">
    <property type="entry name" value="TRANSCRIPTIONAL REGULATOR REDD"/>
    <property type="match status" value="1"/>
</dbReference>
<dbReference type="SMART" id="SM00028">
    <property type="entry name" value="TPR"/>
    <property type="match status" value="4"/>
</dbReference>
<sequence length="926" mass="100400">MTAFHVLGELRVRVAGTEPPLGPPKQRAALAALLVDAGRLVPMEVLVGRVWDDEPPAEARNALYAHIMRIRRMLTAGSWRLTHRAGGYLLDIDPDEVDLHRFRRLLTEARDPDGPLETRAAHLAEALALWRGDPLADLSGAWVERLRESCRRQHVEAMVAWARTELDLGHHEAVATRASGWLGEHPLVEPLAALSMRALAAGGRAAESLEVFATTRRRLVDELGVEPGAELRDVHRAILRGDLDPVPPPALAPRNPPAGPAQLPMDGQGFTGRSAELLSLDELLKTAGDQPTAVLIAVLSGTAGVGKTTLAVHWAHQVADQFPDGQLHLNLHGFDPSEAPIDPSDAVCRLLDTLGVPRENVPAELDAQSGLLRSTLAGKRVLMLLDNARDAEQVRPLLPGSPGSLVLVTSRNRLPGLVVGEGAHPIVLDLLPMADARRLLTNRLGLDRVSAKPAAVDGLILACARLPLALAIVAAQAVMRPALSLADLYDQLGDASDGLDGFAAGDDDGTDLRAVLSWSYRALRPAAARLFRLLGLHTAPDIGRAAVAGLAGVPPARAGALLAELTRAHLLTEHVPGRYAFHDLLRVFARELAGQTEPEEDRHAAVHRLLDHYLQSARAATLLLYPQREMITSPEPRPGVTPEPVATEKDAQAWFAAERAGLLAAVTQAAKAGFDTHAWQLPWTLTAVLDRQGYWPDLAAVQLVALEAAGRTGHRIGQVHAHRGLARAYTRLGRLDDAYHHFHEALTLSSRLDDPVGVGNAHLNLGWVREHQKRYREASAYNRQALAVFRAAGHRPGQARALNAIGWNHALLGEHDEALARCGEALDLNRELGNRHSEANTWDSLGYVRHHLGDHQRAAECYRRAAELFRQVGDRYEEARTLVRTGDAYADAGAAEAAHEVWRAALAVLEELDHADAAQVRARLRP</sequence>
<keyword evidence="2" id="KW-0805">Transcription regulation</keyword>
<dbReference type="CDD" id="cd15831">
    <property type="entry name" value="BTAD"/>
    <property type="match status" value="1"/>
</dbReference>
<keyword evidence="4" id="KW-0804">Transcription</keyword>
<evidence type="ECO:0000259" key="8">
    <source>
        <dbReference type="PROSITE" id="PS51755"/>
    </source>
</evidence>
<feature type="repeat" description="TPR" evidence="5">
    <location>
        <begin position="719"/>
        <end position="752"/>
    </location>
</feature>
<dbReference type="InterPro" id="IPR019734">
    <property type="entry name" value="TPR_rpt"/>
</dbReference>
<dbReference type="InterPro" id="IPR051677">
    <property type="entry name" value="AfsR-DnrI-RedD_regulator"/>
</dbReference>